<dbReference type="GO" id="GO:0003677">
    <property type="term" value="F:DNA binding"/>
    <property type="evidence" value="ECO:0007669"/>
    <property type="project" value="UniProtKB-KW"/>
</dbReference>
<accession>A0A147KEF3</accession>
<dbReference type="PATRIC" id="fig|665004.4.peg.4004"/>
<dbReference type="STRING" id="665004.AC529_16160"/>
<dbReference type="PROSITE" id="PS50943">
    <property type="entry name" value="HTH_CROC1"/>
    <property type="match status" value="1"/>
</dbReference>
<reference evidence="3" key="1">
    <citation type="journal article" date="2017" name="Acta Aliment.">
        <title>Plant polysaccharide degrading enzyme system of Thermpbifida cellulosilytica TB100 revealed by de novo genome project data.</title>
        <authorList>
            <person name="Toth A."/>
            <person name="Baka E."/>
            <person name="Luzics S."/>
            <person name="Bata-Vidacs I."/>
            <person name="Nagy I."/>
            <person name="Balint B."/>
            <person name="Herceg R."/>
            <person name="Olasz F."/>
            <person name="Wilk T."/>
            <person name="Nagy T."/>
            <person name="Kriszt B."/>
            <person name="Nagy I."/>
            <person name="Kukolya J."/>
        </authorList>
    </citation>
    <scope>NUCLEOTIDE SEQUENCE [LARGE SCALE GENOMIC DNA]</scope>
    <source>
        <strain evidence="3">TB100</strain>
    </source>
</reference>
<dbReference type="InterPro" id="IPR001387">
    <property type="entry name" value="Cro/C1-type_HTH"/>
</dbReference>
<gene>
    <name evidence="2" type="ORF">AC529_16160</name>
</gene>
<feature type="domain" description="HTH cro/C1-type" evidence="1">
    <location>
        <begin position="1"/>
        <end position="47"/>
    </location>
</feature>
<proteinExistence type="predicted"/>
<dbReference type="AlphaFoldDB" id="A0A147KEF3"/>
<keyword evidence="3" id="KW-1185">Reference proteome</keyword>
<dbReference type="Pfam" id="PF13560">
    <property type="entry name" value="HTH_31"/>
    <property type="match status" value="1"/>
</dbReference>
<protein>
    <submittedName>
        <fullName evidence="2">DNA-binding protein</fullName>
    </submittedName>
</protein>
<dbReference type="Proteomes" id="UP000074382">
    <property type="component" value="Unassembled WGS sequence"/>
</dbReference>
<dbReference type="Pfam" id="PF19054">
    <property type="entry name" value="DUF5753"/>
    <property type="match status" value="1"/>
</dbReference>
<evidence type="ECO:0000259" key="1">
    <source>
        <dbReference type="PROSITE" id="PS50943"/>
    </source>
</evidence>
<sequence length="252" mass="27817">MTLSDVAGELDWSPAKLGHIETGIRKQLSVAEVAALLRVYGVTGEQREAILALARQARARAWWTDYEDVVSPAYVGNEAGAVAIGAYGGMVVPDLLQTPEYTVLLARGRGYDGRTAERMVTAYLNRQENLDRDSLVRYHALVEEEALQRITDPRTRHAQLRRMIELAEGNPRVTVQLLSTSLGPHPGAAGPFTVLEFEDEESLVFVDAPHGGSIVEAEAEVARCQRVWHRLTGMAGSRRDTVTVLRRMDLLT</sequence>
<dbReference type="InterPro" id="IPR043917">
    <property type="entry name" value="DUF5753"/>
</dbReference>
<dbReference type="CDD" id="cd00093">
    <property type="entry name" value="HTH_XRE"/>
    <property type="match status" value="1"/>
</dbReference>
<name>A0A147KEF3_THECS</name>
<keyword evidence="2" id="KW-0238">DNA-binding</keyword>
<comment type="caution">
    <text evidence="2">The sequence shown here is derived from an EMBL/GenBank/DDBJ whole genome shotgun (WGS) entry which is preliminary data.</text>
</comment>
<evidence type="ECO:0000313" key="3">
    <source>
        <dbReference type="Proteomes" id="UP000074382"/>
    </source>
</evidence>
<organism evidence="2 3">
    <name type="scientific">Thermobifida cellulosilytica TB100</name>
    <dbReference type="NCBI Taxonomy" id="665004"/>
    <lineage>
        <taxon>Bacteria</taxon>
        <taxon>Bacillati</taxon>
        <taxon>Actinomycetota</taxon>
        <taxon>Actinomycetes</taxon>
        <taxon>Streptosporangiales</taxon>
        <taxon>Nocardiopsidaceae</taxon>
        <taxon>Thermobifida</taxon>
    </lineage>
</organism>
<dbReference type="EMBL" id="LGEM01000114">
    <property type="protein sequence ID" value="KUP95681.1"/>
    <property type="molecule type" value="Genomic_DNA"/>
</dbReference>
<evidence type="ECO:0000313" key="2">
    <source>
        <dbReference type="EMBL" id="KUP95681.1"/>
    </source>
</evidence>